<gene>
    <name evidence="2" type="ORF">ACFW6T_02625</name>
</gene>
<dbReference type="RefSeq" id="WP_380316216.1">
    <property type="nucleotide sequence ID" value="NZ_JBHYPW010000002.1"/>
</dbReference>
<keyword evidence="3" id="KW-1185">Reference proteome</keyword>
<organism evidence="2 3">
    <name type="scientific">Kitasatospora phosalacinea</name>
    <dbReference type="NCBI Taxonomy" id="2065"/>
    <lineage>
        <taxon>Bacteria</taxon>
        <taxon>Bacillati</taxon>
        <taxon>Actinomycetota</taxon>
        <taxon>Actinomycetes</taxon>
        <taxon>Kitasatosporales</taxon>
        <taxon>Streptomycetaceae</taxon>
        <taxon>Kitasatospora</taxon>
    </lineage>
</organism>
<proteinExistence type="predicted"/>
<dbReference type="InterPro" id="IPR029060">
    <property type="entry name" value="PIN-like_dom_sf"/>
</dbReference>
<sequence length="80" mass="8498">MPQAASDHALSLTEVRPVTEGTARAASELRSAEGLHGHKPAVDARLAATAHLERGDVTVVTSDPDDLRRLCHPRIAVEPV</sequence>
<reference evidence="2 3" key="1">
    <citation type="submission" date="2024-09" db="EMBL/GenBank/DDBJ databases">
        <title>The Natural Products Discovery Center: Release of the First 8490 Sequenced Strains for Exploring Actinobacteria Biosynthetic Diversity.</title>
        <authorList>
            <person name="Kalkreuter E."/>
            <person name="Kautsar S.A."/>
            <person name="Yang D."/>
            <person name="Bader C.D."/>
            <person name="Teijaro C.N."/>
            <person name="Fluegel L."/>
            <person name="Davis C.M."/>
            <person name="Simpson J.R."/>
            <person name="Lauterbach L."/>
            <person name="Steele A.D."/>
            <person name="Gui C."/>
            <person name="Meng S."/>
            <person name="Li G."/>
            <person name="Viehrig K."/>
            <person name="Ye F."/>
            <person name="Su P."/>
            <person name="Kiefer A.F."/>
            <person name="Nichols A."/>
            <person name="Cepeda A.J."/>
            <person name="Yan W."/>
            <person name="Fan B."/>
            <person name="Jiang Y."/>
            <person name="Adhikari A."/>
            <person name="Zheng C.-J."/>
            <person name="Schuster L."/>
            <person name="Cowan T.M."/>
            <person name="Smanski M.J."/>
            <person name="Chevrette M.G."/>
            <person name="De Carvalho L.P.S."/>
            <person name="Shen B."/>
        </authorList>
    </citation>
    <scope>NUCLEOTIDE SEQUENCE [LARGE SCALE GENOMIC DNA]</scope>
    <source>
        <strain evidence="2 3">NPDC058753</strain>
    </source>
</reference>
<protein>
    <submittedName>
        <fullName evidence="2">Type II toxin-antitoxin system VapC family toxin</fullName>
    </submittedName>
</protein>
<accession>A0ABW6GDX4</accession>
<dbReference type="EMBL" id="JBHYPX010000003">
    <property type="protein sequence ID" value="MFE1350868.1"/>
    <property type="molecule type" value="Genomic_DNA"/>
</dbReference>
<dbReference type="Gene3D" id="3.40.50.1010">
    <property type="entry name" value="5'-nuclease"/>
    <property type="match status" value="1"/>
</dbReference>
<name>A0ABW6GDX4_9ACTN</name>
<comment type="caution">
    <text evidence="2">The sequence shown here is derived from an EMBL/GenBank/DDBJ whole genome shotgun (WGS) entry which is preliminary data.</text>
</comment>
<dbReference type="Proteomes" id="UP001599542">
    <property type="component" value="Unassembled WGS sequence"/>
</dbReference>
<evidence type="ECO:0000313" key="2">
    <source>
        <dbReference type="EMBL" id="MFE1350868.1"/>
    </source>
</evidence>
<evidence type="ECO:0000313" key="3">
    <source>
        <dbReference type="Proteomes" id="UP001599542"/>
    </source>
</evidence>
<evidence type="ECO:0000256" key="1">
    <source>
        <dbReference type="SAM" id="MobiDB-lite"/>
    </source>
</evidence>
<dbReference type="SUPFAM" id="SSF88723">
    <property type="entry name" value="PIN domain-like"/>
    <property type="match status" value="1"/>
</dbReference>
<feature type="region of interest" description="Disordered" evidence="1">
    <location>
        <begin position="1"/>
        <end position="25"/>
    </location>
</feature>